<evidence type="ECO:0000256" key="27">
    <source>
        <dbReference type="ARBA" id="ARBA00045019"/>
    </source>
</evidence>
<keyword evidence="6" id="KW-0597">Phosphoprotein</keyword>
<comment type="subcellular location">
    <subcellularLocation>
        <location evidence="2">Host nucleus</location>
    </subcellularLocation>
</comment>
<dbReference type="RefSeq" id="YP_009115503.1">
    <property type="nucleotide sequence ID" value="NC_026141.2"/>
</dbReference>
<organism evidence="36 37">
    <name type="scientific">Adelie penguin polyomavirus</name>
    <dbReference type="NCBI Taxonomy" id="1590650"/>
    <lineage>
        <taxon>Viruses</taxon>
        <taxon>Monodnaviria</taxon>
        <taxon>Shotokuvirae</taxon>
        <taxon>Cossaviricota</taxon>
        <taxon>Papovaviricetes</taxon>
        <taxon>Sepolyvirales</taxon>
        <taxon>Polyomaviridae</taxon>
        <taxon>Gammapolyomavirus</taxon>
        <taxon>Gammapolyomavirus padeliae</taxon>
    </lineage>
</organism>
<evidence type="ECO:0000256" key="19">
    <source>
        <dbReference type="ARBA" id="ARBA00023125"/>
    </source>
</evidence>
<dbReference type="GO" id="GO:0003688">
    <property type="term" value="F:DNA replication origin binding"/>
    <property type="evidence" value="ECO:0007669"/>
    <property type="project" value="InterPro"/>
</dbReference>
<evidence type="ECO:0000259" key="32">
    <source>
        <dbReference type="PROSITE" id="PS50076"/>
    </source>
</evidence>
<feature type="compositionally biased region" description="Low complexity" evidence="31">
    <location>
        <begin position="92"/>
        <end position="103"/>
    </location>
</feature>
<dbReference type="PROSITE" id="PS51287">
    <property type="entry name" value="T_AG_OBD"/>
    <property type="match status" value="1"/>
</dbReference>
<dbReference type="SUPFAM" id="SSF46565">
    <property type="entry name" value="Chaperone J-domain"/>
    <property type="match status" value="1"/>
</dbReference>
<evidence type="ECO:0000256" key="16">
    <source>
        <dbReference type="ARBA" id="ARBA00022830"/>
    </source>
</evidence>
<dbReference type="GO" id="GO:0039576">
    <property type="term" value="P:symbiont-mediated suppression of host JAK-STAT cascade via inhibition of JAK1 activity"/>
    <property type="evidence" value="ECO:0007669"/>
    <property type="project" value="UniProtKB-KW"/>
</dbReference>
<keyword evidence="12" id="KW-0547">Nucleotide-binding</keyword>
<dbReference type="InterPro" id="IPR010932">
    <property type="entry name" value="Lg_T_Ag_Polyomavir_C"/>
</dbReference>
<evidence type="ECO:0000256" key="24">
    <source>
        <dbReference type="ARBA" id="ARBA00023318"/>
    </source>
</evidence>
<keyword evidence="37" id="KW-1185">Reference proteome</keyword>
<dbReference type="Pfam" id="PF06431">
    <property type="entry name" value="Polyoma_lg_T_C"/>
    <property type="match status" value="1"/>
</dbReference>
<evidence type="ECO:0000256" key="17">
    <source>
        <dbReference type="ARBA" id="ARBA00022833"/>
    </source>
</evidence>
<evidence type="ECO:0000313" key="37">
    <source>
        <dbReference type="Proteomes" id="UP000165652"/>
    </source>
</evidence>
<keyword evidence="4" id="KW-1121">Modulation of host cell cycle by virus</keyword>
<evidence type="ECO:0000256" key="29">
    <source>
        <dbReference type="PROSITE-ProRule" id="PRU00620"/>
    </source>
</evidence>
<keyword evidence="15" id="KW-0347">Helicase</keyword>
<keyword evidence="24" id="KW-1096">Inhibition of host JAK1 by virus</keyword>
<evidence type="ECO:0000256" key="20">
    <source>
        <dbReference type="ARBA" id="ARBA00023235"/>
    </source>
</evidence>
<evidence type="ECO:0000256" key="25">
    <source>
        <dbReference type="ARBA" id="ARBA00034617"/>
    </source>
</evidence>
<feature type="domain" description="T-ag OBD" evidence="34">
    <location>
        <begin position="158"/>
        <end position="275"/>
    </location>
</feature>
<dbReference type="Proteomes" id="UP000165652">
    <property type="component" value="Segment"/>
</dbReference>
<dbReference type="EMBL" id="KP033140">
    <property type="protein sequence ID" value="AJB28788.1"/>
    <property type="molecule type" value="Genomic_DNA"/>
</dbReference>
<dbReference type="GO" id="GO:0016787">
    <property type="term" value="F:hydrolase activity"/>
    <property type="evidence" value="ECO:0007669"/>
    <property type="project" value="UniProtKB-KW"/>
</dbReference>
<dbReference type="Gene3D" id="3.40.50.300">
    <property type="entry name" value="P-loop containing nucleotide triphosphate hydrolases"/>
    <property type="match status" value="1"/>
</dbReference>
<feature type="compositionally biased region" description="Polar residues" evidence="31">
    <location>
        <begin position="134"/>
        <end position="149"/>
    </location>
</feature>
<feature type="compositionally biased region" description="Acidic residues" evidence="31">
    <location>
        <begin position="70"/>
        <end position="86"/>
    </location>
</feature>
<dbReference type="GO" id="GO:0008270">
    <property type="term" value="F:zinc ion binding"/>
    <property type="evidence" value="ECO:0007669"/>
    <property type="project" value="UniProtKB-KW"/>
</dbReference>
<dbReference type="SUPFAM" id="SSF52540">
    <property type="entry name" value="P-loop containing nucleoside triphosphate hydrolases"/>
    <property type="match status" value="1"/>
</dbReference>
<dbReference type="PROSITE" id="PS50076">
    <property type="entry name" value="DNAJ_2"/>
    <property type="match status" value="1"/>
</dbReference>
<keyword evidence="5" id="KW-0244">Early protein</keyword>
<evidence type="ECO:0000256" key="28">
    <source>
        <dbReference type="ARBA" id="ARBA00048988"/>
    </source>
</evidence>
<keyword evidence="7" id="KW-1048">Host nucleus</keyword>
<dbReference type="Pfam" id="PF00226">
    <property type="entry name" value="DnaJ"/>
    <property type="match status" value="1"/>
</dbReference>
<dbReference type="EC" id="5.6.2.4" evidence="26"/>
<dbReference type="OrthoDB" id="14669at10239"/>
<dbReference type="Gene3D" id="3.40.1310.20">
    <property type="match status" value="1"/>
</dbReference>
<keyword evidence="16" id="KW-1114">Inhibition of host interferon signaling pathway by virus</keyword>
<evidence type="ECO:0000256" key="6">
    <source>
        <dbReference type="ARBA" id="ARBA00022553"/>
    </source>
</evidence>
<dbReference type="SMART" id="SM00271">
    <property type="entry name" value="DnaJ"/>
    <property type="match status" value="1"/>
</dbReference>
<keyword evidence="21" id="KW-0922">Interferon antiviral system evasion</keyword>
<dbReference type="InterPro" id="IPR017910">
    <property type="entry name" value="Znf_lg_T-Ag_D1-typ"/>
</dbReference>
<dbReference type="Gene3D" id="1.10.287.110">
    <property type="entry name" value="DnaJ domain"/>
    <property type="match status" value="1"/>
</dbReference>
<dbReference type="GO" id="GO:0005524">
    <property type="term" value="F:ATP binding"/>
    <property type="evidence" value="ECO:0007669"/>
    <property type="project" value="UniProtKB-KW"/>
</dbReference>
<evidence type="ECO:0000256" key="22">
    <source>
        <dbReference type="ARBA" id="ARBA00023280"/>
    </source>
</evidence>
<dbReference type="KEGG" id="vg:22835128"/>
<dbReference type="SUPFAM" id="SSF55464">
    <property type="entry name" value="Origin of replication-binding domain, RBD-like"/>
    <property type="match status" value="1"/>
</dbReference>
<feature type="region of interest" description="Disordered" evidence="31">
    <location>
        <begin position="59"/>
        <end position="157"/>
    </location>
</feature>
<dbReference type="GO" id="GO:0006260">
    <property type="term" value="P:DNA replication"/>
    <property type="evidence" value="ECO:0007669"/>
    <property type="project" value="UniProtKB-KW"/>
</dbReference>
<dbReference type="Gene3D" id="1.20.1050.70">
    <property type="entry name" value="Large T antigen, SV40, domain 3"/>
    <property type="match status" value="1"/>
</dbReference>
<keyword evidence="20" id="KW-0413">Isomerase</keyword>
<evidence type="ECO:0000256" key="23">
    <source>
        <dbReference type="ARBA" id="ARBA00023309"/>
    </source>
</evidence>
<dbReference type="GO" id="GO:0043138">
    <property type="term" value="F:3'-5' DNA helicase activity"/>
    <property type="evidence" value="ECO:0007669"/>
    <property type="project" value="UniProtKB-EC"/>
</dbReference>
<dbReference type="Gene3D" id="1.10.10.510">
    <property type="entry name" value="Zinc finger, large T-antigen D1 domain"/>
    <property type="match status" value="1"/>
</dbReference>
<keyword evidence="22" id="KW-0899">Viral immunoevasion</keyword>
<evidence type="ECO:0000256" key="2">
    <source>
        <dbReference type="ARBA" id="ARBA00004147"/>
    </source>
</evidence>
<dbReference type="GO" id="GO:0039502">
    <property type="term" value="P:symbiont-mediated suppression of host type I interferon-mediated signaling pathway"/>
    <property type="evidence" value="ECO:0007669"/>
    <property type="project" value="UniProtKB-KW"/>
</dbReference>
<keyword evidence="11" id="KW-0479">Metal-binding</keyword>
<evidence type="ECO:0000256" key="18">
    <source>
        <dbReference type="ARBA" id="ARBA00022840"/>
    </source>
</evidence>
<dbReference type="CDD" id="cd06257">
    <property type="entry name" value="DnaJ"/>
    <property type="match status" value="1"/>
</dbReference>
<keyword evidence="9" id="KW-1090">Inhibition of host innate immune response by virus</keyword>
<sequence length="660" mass="74731">MDPEQKVELIRLLEIPIGASKAEVQAAYRRQALRLHPDKGGCPEKMKQLNALYELYKKHPEDPLDTDPLYCEESELSDTDEEEEPDSAYASTQATRDTQQQDGTQRDQRETPGPSNHHCFTATGDRRPPGSPPAESQESSNSTFTSTPPKSQPDVDLPDAIESCLLARKSSQSCPDCHLVITTVAKLTALKLPLQQQFTCMGIVHANWGTYGLLVLMLNNPTRVSTIANFMKKNCTVSMYVCRGVKKGCMPKLRDAIYGREDIKVEEDTLKVEATQENKQFCYSLINTFAEKKKIKDALMLLAIYKRFSTDPETCQDCKQQKANTPFGKLKRKWIGGHCDDHVLQHNNAKIFIQMKDQKRVCQGAVDTVLAEARYRALTRTRNEQLMDRMKEVMESVKDMLHDDDDTDELICAILILGMIIPDVDCIGEILQTLVENPPKRRYFVFRGPVNSGKTTVAAAFLNLCGGTSLNINGCPDRLPFELGCAIDCFMVLFEDVMGSAPEGSKLKSGIGVRNLDSLRDHLEGSVPVNLEKKHQNKVSQIFPPGIITMNDYILPQTIYVRCRRVISFQRSEAVRKALLQNERVRDRRWLTKAETLLSLLLLYLPRSSFKKELLEEIDDTLKLLQLEFDRRCTKYTEALYDGKCVWEEEEEQTTAEARG</sequence>
<dbReference type="InterPro" id="IPR003133">
    <property type="entry name" value="T_Ag_DNA-bd"/>
</dbReference>
<evidence type="ECO:0000256" key="30">
    <source>
        <dbReference type="PROSITE-ProRule" id="PRU00671"/>
    </source>
</evidence>
<dbReference type="PROSITE" id="PS51341">
    <property type="entry name" value="ZF_LTAG_D1"/>
    <property type="match status" value="1"/>
</dbReference>
<keyword evidence="23" id="KW-1078">G1/S host cell cycle checkpoint dysregulation by virus</keyword>
<dbReference type="GO" id="GO:0042025">
    <property type="term" value="C:host cell nucleus"/>
    <property type="evidence" value="ECO:0007669"/>
    <property type="project" value="UniProtKB-SubCell"/>
</dbReference>
<evidence type="ECO:0000256" key="9">
    <source>
        <dbReference type="ARBA" id="ARBA00022632"/>
    </source>
</evidence>
<evidence type="ECO:0000256" key="14">
    <source>
        <dbReference type="ARBA" id="ARBA00022801"/>
    </source>
</evidence>
<reference evidence="36 37" key="1">
    <citation type="journal article" date="2015" name="J. Gen. Virol.">
        <title>Identification of an avian polyomavirus associated with Adelie penguins (Pygoscelis adeliae).</title>
        <authorList>
            <person name="Varsani A."/>
            <person name="Porzig E.L."/>
            <person name="Jennings S."/>
            <person name="Kraberger S."/>
            <person name="Farkas K."/>
            <person name="Julian L."/>
            <person name="Massaro M."/>
            <person name="Ballard G."/>
            <person name="Ainley D.G."/>
        </authorList>
    </citation>
    <scope>NUCLEOTIDE SEQUENCE [LARGE SCALE GENOMIC DNA]</scope>
    <source>
        <strain evidence="36">AdPyV_Crozier_2012</strain>
    </source>
</reference>
<feature type="DNA-binding region" description="T-ag OBD" evidence="29">
    <location>
        <begin position="158"/>
        <end position="275"/>
    </location>
</feature>
<keyword evidence="10" id="KW-0235">DNA replication</keyword>
<dbReference type="InterPro" id="IPR014015">
    <property type="entry name" value="Helicase_SF3_DNA-vir"/>
</dbReference>
<dbReference type="GeneID" id="22835128"/>
<evidence type="ECO:0000256" key="15">
    <source>
        <dbReference type="ARBA" id="ARBA00022806"/>
    </source>
</evidence>
<feature type="domain" description="T-ag D1-type" evidence="35">
    <location>
        <begin position="278"/>
        <end position="382"/>
    </location>
</feature>
<evidence type="ECO:0000256" key="12">
    <source>
        <dbReference type="ARBA" id="ARBA00022741"/>
    </source>
</evidence>
<feature type="domain" description="J" evidence="32">
    <location>
        <begin position="8"/>
        <end position="61"/>
    </location>
</feature>
<evidence type="ECO:0000256" key="31">
    <source>
        <dbReference type="SAM" id="MobiDB-lite"/>
    </source>
</evidence>
<evidence type="ECO:0000259" key="34">
    <source>
        <dbReference type="PROSITE" id="PS51287"/>
    </source>
</evidence>
<protein>
    <recommendedName>
        <fullName evidence="3">Large T antigen</fullName>
        <ecNumber evidence="26">5.6.2.4</ecNumber>
    </recommendedName>
    <alternativeName>
        <fullName evidence="27">DNA 3'-5' helicase large T antigen</fullName>
    </alternativeName>
</protein>
<name>A0A0A7W5B8_9POLY</name>
<dbReference type="InterPro" id="IPR027417">
    <property type="entry name" value="P-loop_NTPase"/>
</dbReference>
<feature type="domain" description="SF3 helicase" evidence="33">
    <location>
        <begin position="408"/>
        <end position="582"/>
    </location>
</feature>
<dbReference type="Pfam" id="PF02217">
    <property type="entry name" value="T_Ag_DNA_bind"/>
    <property type="match status" value="1"/>
</dbReference>
<evidence type="ECO:0000256" key="8">
    <source>
        <dbReference type="ARBA" id="ARBA00022581"/>
    </source>
</evidence>
<evidence type="ECO:0000256" key="11">
    <source>
        <dbReference type="ARBA" id="ARBA00022723"/>
    </source>
</evidence>
<keyword evidence="18" id="KW-0067">ATP-binding</keyword>
<dbReference type="PROSITE" id="PS51206">
    <property type="entry name" value="SF3_HELICASE_1"/>
    <property type="match status" value="1"/>
</dbReference>
<keyword evidence="14" id="KW-0378">Hydrolase</keyword>
<dbReference type="InterPro" id="IPR036869">
    <property type="entry name" value="J_dom_sf"/>
</dbReference>
<dbReference type="InterPro" id="IPR037102">
    <property type="entry name" value="Znf_lg_T-Ag_D1_dom_sf"/>
</dbReference>
<evidence type="ECO:0000256" key="4">
    <source>
        <dbReference type="ARBA" id="ARBA00022504"/>
    </source>
</evidence>
<keyword evidence="8" id="KW-0945">Host-virus interaction</keyword>
<evidence type="ECO:0000256" key="1">
    <source>
        <dbReference type="ARBA" id="ARBA00001946"/>
    </source>
</evidence>
<comment type="cofactor">
    <cofactor evidence="1">
        <name>Mg(2+)</name>
        <dbReference type="ChEBI" id="CHEBI:18420"/>
    </cofactor>
</comment>
<keyword evidence="13 30" id="KW-0863">Zinc-finger</keyword>
<proteinExistence type="predicted"/>
<evidence type="ECO:0000256" key="3">
    <source>
        <dbReference type="ARBA" id="ARBA00018805"/>
    </source>
</evidence>
<dbReference type="GO" id="GO:0052170">
    <property type="term" value="P:symbiont-mediated suppression of host innate immune response"/>
    <property type="evidence" value="ECO:0007669"/>
    <property type="project" value="UniProtKB-KW"/>
</dbReference>
<evidence type="ECO:0000313" key="36">
    <source>
        <dbReference type="EMBL" id="AJB28788.1"/>
    </source>
</evidence>
<evidence type="ECO:0000259" key="33">
    <source>
        <dbReference type="PROSITE" id="PS51206"/>
    </source>
</evidence>
<dbReference type="GO" id="GO:0039645">
    <property type="term" value="P:symbiont-mediated perturbation of host cell cycle G1/S transition checkpoint"/>
    <property type="evidence" value="ECO:0007669"/>
    <property type="project" value="UniProtKB-KW"/>
</dbReference>
<comment type="catalytic activity">
    <reaction evidence="25">
        <text>Couples ATP hydrolysis with the unwinding of duplex DNA by translocating in the 3'-5' direction.</text>
        <dbReference type="EC" id="5.6.2.4"/>
    </reaction>
</comment>
<comment type="catalytic activity">
    <reaction evidence="28">
        <text>ATP + H2O = ADP + phosphate + H(+)</text>
        <dbReference type="Rhea" id="RHEA:13065"/>
        <dbReference type="ChEBI" id="CHEBI:15377"/>
        <dbReference type="ChEBI" id="CHEBI:15378"/>
        <dbReference type="ChEBI" id="CHEBI:30616"/>
        <dbReference type="ChEBI" id="CHEBI:43474"/>
        <dbReference type="ChEBI" id="CHEBI:456216"/>
        <dbReference type="EC" id="5.6.2.4"/>
    </reaction>
</comment>
<keyword evidence="19 29" id="KW-0238">DNA-binding</keyword>
<evidence type="ECO:0000256" key="13">
    <source>
        <dbReference type="ARBA" id="ARBA00022771"/>
    </source>
</evidence>
<accession>A0A0A7W5B8</accession>
<keyword evidence="17" id="KW-0862">Zinc</keyword>
<dbReference type="InterPro" id="IPR001623">
    <property type="entry name" value="DnaJ_domain"/>
</dbReference>
<evidence type="ECO:0000256" key="10">
    <source>
        <dbReference type="ARBA" id="ARBA00022705"/>
    </source>
</evidence>
<evidence type="ECO:0000256" key="26">
    <source>
        <dbReference type="ARBA" id="ARBA00034808"/>
    </source>
</evidence>
<evidence type="ECO:0000259" key="35">
    <source>
        <dbReference type="PROSITE" id="PS51341"/>
    </source>
</evidence>
<evidence type="ECO:0000256" key="21">
    <source>
        <dbReference type="ARBA" id="ARBA00023258"/>
    </source>
</evidence>
<evidence type="ECO:0000256" key="7">
    <source>
        <dbReference type="ARBA" id="ARBA00022562"/>
    </source>
</evidence>
<evidence type="ECO:0000256" key="5">
    <source>
        <dbReference type="ARBA" id="ARBA00022518"/>
    </source>
</evidence>